<accession>A0AAD4MZH8</accession>
<dbReference type="PANTHER" id="PTHR36944">
    <property type="entry name" value="PROTEIN CBG02791-RELATED"/>
    <property type="match status" value="1"/>
</dbReference>
<reference evidence="3" key="1">
    <citation type="submission" date="2022-01" db="EMBL/GenBank/DDBJ databases">
        <title>Genome Sequence Resource for Two Populations of Ditylenchus destructor, the Migratory Endoparasitic Phytonematode.</title>
        <authorList>
            <person name="Zhang H."/>
            <person name="Lin R."/>
            <person name="Xie B."/>
        </authorList>
    </citation>
    <scope>NUCLEOTIDE SEQUENCE</scope>
    <source>
        <strain evidence="3">BazhouSP</strain>
    </source>
</reference>
<evidence type="ECO:0000256" key="2">
    <source>
        <dbReference type="SAM" id="SignalP"/>
    </source>
</evidence>
<feature type="region of interest" description="Disordered" evidence="1">
    <location>
        <begin position="163"/>
        <end position="182"/>
    </location>
</feature>
<dbReference type="AlphaFoldDB" id="A0AAD4MZH8"/>
<evidence type="ECO:0000313" key="4">
    <source>
        <dbReference type="Proteomes" id="UP001201812"/>
    </source>
</evidence>
<keyword evidence="2" id="KW-0732">Signal</keyword>
<gene>
    <name evidence="3" type="ORF">DdX_12218</name>
</gene>
<keyword evidence="4" id="KW-1185">Reference proteome</keyword>
<dbReference type="PANTHER" id="PTHR36944:SF3">
    <property type="entry name" value="PROTEIN CBG10961"/>
    <property type="match status" value="1"/>
</dbReference>
<dbReference type="Proteomes" id="UP001201812">
    <property type="component" value="Unassembled WGS sequence"/>
</dbReference>
<name>A0AAD4MZH8_9BILA</name>
<evidence type="ECO:0000313" key="3">
    <source>
        <dbReference type="EMBL" id="KAI1707982.1"/>
    </source>
</evidence>
<protein>
    <submittedName>
        <fullName evidence="3">Uncharacterized protein</fullName>
    </submittedName>
</protein>
<organism evidence="3 4">
    <name type="scientific">Ditylenchus destructor</name>
    <dbReference type="NCBI Taxonomy" id="166010"/>
    <lineage>
        <taxon>Eukaryota</taxon>
        <taxon>Metazoa</taxon>
        <taxon>Ecdysozoa</taxon>
        <taxon>Nematoda</taxon>
        <taxon>Chromadorea</taxon>
        <taxon>Rhabditida</taxon>
        <taxon>Tylenchina</taxon>
        <taxon>Tylenchomorpha</taxon>
        <taxon>Sphaerularioidea</taxon>
        <taxon>Anguinidae</taxon>
        <taxon>Anguininae</taxon>
        <taxon>Ditylenchus</taxon>
    </lineage>
</organism>
<feature type="chain" id="PRO_5042149663" evidence="2">
    <location>
        <begin position="25"/>
        <end position="302"/>
    </location>
</feature>
<dbReference type="EMBL" id="JAKKPZ010000038">
    <property type="protein sequence ID" value="KAI1707982.1"/>
    <property type="molecule type" value="Genomic_DNA"/>
</dbReference>
<feature type="signal peptide" evidence="2">
    <location>
        <begin position="1"/>
        <end position="24"/>
    </location>
</feature>
<comment type="caution">
    <text evidence="3">The sequence shown here is derived from an EMBL/GenBank/DDBJ whole genome shotgun (WGS) entry which is preliminary data.</text>
</comment>
<proteinExistence type="predicted"/>
<sequence>MEMNYVSRLFSILFLLFAFTVAVARTSALKPIETTIKIRKNRRQSGSLFESFATSCENNCEAQFRRDFEDSLGKSYDTEFFDFPVDSLISSSRINFDTFCRLVEERTVCYREECDQLEPPINPQTHICIQQRTKFEQALSCLNATTSHLKCHAACSKAARRSMKDDDSDNRDPDSDGFSDAEKGDYREQDLRCRFQACVLHCRRQLIDFYCEDNEKQSTKETLRLYYTADLKLDLQEFQRHDALKFYPKFCRFFLASETDDANIRNQLNIGDYESEYERIMTILRLEATRSASNKYRNSYFE</sequence>
<evidence type="ECO:0000256" key="1">
    <source>
        <dbReference type="SAM" id="MobiDB-lite"/>
    </source>
</evidence>